<dbReference type="PANTHER" id="PTHR48069">
    <property type="entry name" value="DIHYDROFOLATE REDUCTASE"/>
    <property type="match status" value="1"/>
</dbReference>
<dbReference type="SUPFAM" id="SSF53597">
    <property type="entry name" value="Dihydrofolate reductase-like"/>
    <property type="match status" value="1"/>
</dbReference>
<comment type="function">
    <text evidence="7 8">Key enzyme in folate metabolism. Catalyzes an essential reaction for de novo glycine and purine synthesis, and for DNA precursor synthesis.</text>
</comment>
<organism evidence="11 12">
    <name type="scientific">Pseudomonas knackmussii (strain DSM 6978 / CCUG 54928 / LMG 23759 / B13)</name>
    <dbReference type="NCBI Taxonomy" id="1301098"/>
    <lineage>
        <taxon>Bacteria</taxon>
        <taxon>Pseudomonadati</taxon>
        <taxon>Pseudomonadota</taxon>
        <taxon>Gammaproteobacteria</taxon>
        <taxon>Pseudomonadales</taxon>
        <taxon>Pseudomonadaceae</taxon>
        <taxon>Pseudomonas</taxon>
    </lineage>
</organism>
<dbReference type="PATRIC" id="fig|1301098.3.peg.5502"/>
<evidence type="ECO:0000313" key="11">
    <source>
        <dbReference type="EMBL" id="CDF86834.1"/>
    </source>
</evidence>
<dbReference type="KEGG" id="pkc:PKB_5524"/>
<protein>
    <recommendedName>
        <fullName evidence="3 8">Dihydrofolate reductase</fullName>
        <ecNumber evidence="3 8">1.5.1.3</ecNumber>
    </recommendedName>
</protein>
<dbReference type="InterPro" id="IPR024072">
    <property type="entry name" value="DHFR-like_dom_sf"/>
</dbReference>
<comment type="similarity">
    <text evidence="2 8 9">Belongs to the dihydrofolate reductase family.</text>
</comment>
<dbReference type="AlphaFoldDB" id="A0A024HQ84"/>
<dbReference type="Pfam" id="PF00186">
    <property type="entry name" value="DHFR_1"/>
    <property type="match status" value="1"/>
</dbReference>
<reference evidence="11 12" key="2">
    <citation type="submission" date="2014-05" db="EMBL/GenBank/DDBJ databases">
        <title>Genome sequence of the 3-chlorobenzoate degrading bacterium Pseudomonas knackmussii B13 shows multiple evidence for horizontal gene transfer.</title>
        <authorList>
            <person name="Miyazaki R."/>
            <person name="Bertelli C."/>
            <person name="Falquet L."/>
            <person name="Robinson-Rechavi M."/>
            <person name="Gharib W."/>
            <person name="Roy S."/>
            <person name="Van der Meer J.R."/>
        </authorList>
    </citation>
    <scope>NUCLEOTIDE SEQUENCE [LARGE SCALE GENOMIC DNA]</scope>
    <source>
        <strain evidence="11 12">B13</strain>
    </source>
</reference>
<dbReference type="OrthoDB" id="9804315at2"/>
<evidence type="ECO:0000256" key="9">
    <source>
        <dbReference type="RuleBase" id="RU004474"/>
    </source>
</evidence>
<keyword evidence="12" id="KW-1185">Reference proteome</keyword>
<dbReference type="UniPathway" id="UPA00077">
    <property type="reaction ID" value="UER00158"/>
</dbReference>
<reference evidence="11 12" key="1">
    <citation type="submission" date="2013-03" db="EMBL/GenBank/DDBJ databases">
        <authorList>
            <person name="Linke B."/>
        </authorList>
    </citation>
    <scope>NUCLEOTIDE SEQUENCE [LARGE SCALE GENOMIC DNA]</scope>
    <source>
        <strain evidence="11 12">B13</strain>
    </source>
</reference>
<accession>A0A024HQ84</accession>
<dbReference type="PROSITE" id="PS51330">
    <property type="entry name" value="DHFR_2"/>
    <property type="match status" value="1"/>
</dbReference>
<feature type="domain" description="DHFR" evidence="10">
    <location>
        <begin position="9"/>
        <end position="172"/>
    </location>
</feature>
<dbReference type="Gene3D" id="3.40.430.10">
    <property type="entry name" value="Dihydrofolate Reductase, subunit A"/>
    <property type="match status" value="1"/>
</dbReference>
<dbReference type="HOGENOM" id="CLU_043966_5_0_6"/>
<keyword evidence="5 8" id="KW-0521">NADP</keyword>
<evidence type="ECO:0000256" key="4">
    <source>
        <dbReference type="ARBA" id="ARBA00022563"/>
    </source>
</evidence>
<keyword evidence="6 8" id="KW-0560">Oxidoreductase</keyword>
<dbReference type="PANTHER" id="PTHR48069:SF3">
    <property type="entry name" value="DIHYDROFOLATE REDUCTASE"/>
    <property type="match status" value="1"/>
</dbReference>
<dbReference type="GO" id="GO:0046655">
    <property type="term" value="P:folic acid metabolic process"/>
    <property type="evidence" value="ECO:0007669"/>
    <property type="project" value="TreeGrafter"/>
</dbReference>
<dbReference type="GO" id="GO:0006730">
    <property type="term" value="P:one-carbon metabolic process"/>
    <property type="evidence" value="ECO:0007669"/>
    <property type="project" value="UniProtKB-KW"/>
</dbReference>
<comment type="pathway">
    <text evidence="1 8">Cofactor biosynthesis; tetrahydrofolate biosynthesis; 5,6,7,8-tetrahydrofolate from 7,8-dihydrofolate: step 1/1.</text>
</comment>
<evidence type="ECO:0000256" key="8">
    <source>
        <dbReference type="PIRNR" id="PIRNR000194"/>
    </source>
</evidence>
<evidence type="ECO:0000256" key="3">
    <source>
        <dbReference type="ARBA" id="ARBA00012856"/>
    </source>
</evidence>
<dbReference type="RefSeq" id="WP_043256231.1">
    <property type="nucleotide sequence ID" value="NZ_HG322950.1"/>
</dbReference>
<dbReference type="PIRSF" id="PIRSF000194">
    <property type="entry name" value="DHFR"/>
    <property type="match status" value="1"/>
</dbReference>
<comment type="catalytic activity">
    <reaction evidence="8">
        <text>(6S)-5,6,7,8-tetrahydrofolate + NADP(+) = 7,8-dihydrofolate + NADPH + H(+)</text>
        <dbReference type="Rhea" id="RHEA:15009"/>
        <dbReference type="ChEBI" id="CHEBI:15378"/>
        <dbReference type="ChEBI" id="CHEBI:57451"/>
        <dbReference type="ChEBI" id="CHEBI:57453"/>
        <dbReference type="ChEBI" id="CHEBI:57783"/>
        <dbReference type="ChEBI" id="CHEBI:58349"/>
        <dbReference type="EC" id="1.5.1.3"/>
    </reaction>
</comment>
<name>A0A024HQ84_PSEKB</name>
<dbReference type="eggNOG" id="COG0262">
    <property type="taxonomic scope" value="Bacteria"/>
</dbReference>
<evidence type="ECO:0000256" key="1">
    <source>
        <dbReference type="ARBA" id="ARBA00004903"/>
    </source>
</evidence>
<gene>
    <name evidence="11" type="ORF">PKB_5524</name>
</gene>
<dbReference type="InterPro" id="IPR017925">
    <property type="entry name" value="DHFR_CS"/>
</dbReference>
<dbReference type="PRINTS" id="PR00070">
    <property type="entry name" value="DHFR"/>
</dbReference>
<dbReference type="GO" id="GO:0046452">
    <property type="term" value="P:dihydrofolate metabolic process"/>
    <property type="evidence" value="ECO:0007669"/>
    <property type="project" value="TreeGrafter"/>
</dbReference>
<evidence type="ECO:0000256" key="6">
    <source>
        <dbReference type="ARBA" id="ARBA00023002"/>
    </source>
</evidence>
<evidence type="ECO:0000259" key="10">
    <source>
        <dbReference type="PROSITE" id="PS51330"/>
    </source>
</evidence>
<dbReference type="InterPro" id="IPR001796">
    <property type="entry name" value="DHFR_dom"/>
</dbReference>
<evidence type="ECO:0000256" key="5">
    <source>
        <dbReference type="ARBA" id="ARBA00022857"/>
    </source>
</evidence>
<dbReference type="EMBL" id="HG322950">
    <property type="protein sequence ID" value="CDF86834.1"/>
    <property type="molecule type" value="Genomic_DNA"/>
</dbReference>
<evidence type="ECO:0000313" key="12">
    <source>
        <dbReference type="Proteomes" id="UP000025241"/>
    </source>
</evidence>
<evidence type="ECO:0000256" key="2">
    <source>
        <dbReference type="ARBA" id="ARBA00009539"/>
    </source>
</evidence>
<evidence type="ECO:0000256" key="7">
    <source>
        <dbReference type="ARBA" id="ARBA00025067"/>
    </source>
</evidence>
<sequence length="173" mass="19123">MSQAPSRLPLAMIAALAENRVIGVDNRLPWHLPADLKHFKAMTLGKPVIMGRKTWDSLGRPLPGRLNLVVSRQADLQLEGAEVFTSLDAALERADAWAREEEAEELMLIGGAQLYGEALPQAERLYLTRVALSPAGDAHFPEVEATRWRLASSIDHEPTAETPAYSFEVWELA</sequence>
<dbReference type="STRING" id="1301098.PKB_5524"/>
<dbReference type="Proteomes" id="UP000025241">
    <property type="component" value="Chromosome I"/>
</dbReference>
<dbReference type="GO" id="GO:0005829">
    <property type="term" value="C:cytosol"/>
    <property type="evidence" value="ECO:0007669"/>
    <property type="project" value="TreeGrafter"/>
</dbReference>
<proteinExistence type="inferred from homology"/>
<keyword evidence="4 8" id="KW-0554">One-carbon metabolism</keyword>
<dbReference type="GO" id="GO:0046654">
    <property type="term" value="P:tetrahydrofolate biosynthetic process"/>
    <property type="evidence" value="ECO:0007669"/>
    <property type="project" value="UniProtKB-UniPathway"/>
</dbReference>
<dbReference type="CDD" id="cd00209">
    <property type="entry name" value="DHFR"/>
    <property type="match status" value="1"/>
</dbReference>
<dbReference type="GO" id="GO:0004146">
    <property type="term" value="F:dihydrofolate reductase activity"/>
    <property type="evidence" value="ECO:0007669"/>
    <property type="project" value="UniProtKB-EC"/>
</dbReference>
<dbReference type="FunFam" id="3.40.430.10:FF:000001">
    <property type="entry name" value="Dihydrofolate reductase"/>
    <property type="match status" value="1"/>
</dbReference>
<dbReference type="GO" id="GO:0070401">
    <property type="term" value="F:NADP+ binding"/>
    <property type="evidence" value="ECO:0007669"/>
    <property type="project" value="UniProtKB-ARBA"/>
</dbReference>
<dbReference type="InterPro" id="IPR012259">
    <property type="entry name" value="DHFR"/>
</dbReference>
<dbReference type="PROSITE" id="PS00075">
    <property type="entry name" value="DHFR_1"/>
    <property type="match status" value="1"/>
</dbReference>
<dbReference type="EC" id="1.5.1.3" evidence="3 8"/>